<gene>
    <name evidence="1" type="ORF">ASESINO_235</name>
</gene>
<dbReference type="RefSeq" id="YP_009290853.1">
    <property type="nucleotide sequence ID" value="NC_031107.2"/>
</dbReference>
<dbReference type="Pfam" id="PF26125">
    <property type="entry name" value="AcrVA2-like"/>
    <property type="match status" value="1"/>
</dbReference>
<name>A0A1B2IAE9_9CAUD</name>
<proteinExistence type="predicted"/>
<evidence type="ECO:0000313" key="2">
    <source>
        <dbReference type="Proteomes" id="UP000202181"/>
    </source>
</evidence>
<organism evidence="1 2">
    <name type="scientific">Erwinia phage vB_EamM_Asesino</name>
    <dbReference type="NCBI Taxonomy" id="1883370"/>
    <lineage>
        <taxon>Viruses</taxon>
        <taxon>Duplodnaviria</taxon>
        <taxon>Heunggongvirae</taxon>
        <taxon>Uroviricota</taxon>
        <taxon>Caudoviricetes</taxon>
        <taxon>Chimalliviridae</taxon>
        <taxon>Erskinevirus</taxon>
        <taxon>Erskinevirus asesino</taxon>
    </lineage>
</organism>
<dbReference type="Proteomes" id="UP000202181">
    <property type="component" value="Segment"/>
</dbReference>
<dbReference type="OrthoDB" id="29131at10239"/>
<dbReference type="GeneID" id="29057185"/>
<dbReference type="KEGG" id="vg:29057185"/>
<dbReference type="InterPro" id="IPR058915">
    <property type="entry name" value="AcrVA2-like"/>
</dbReference>
<dbReference type="EMBL" id="KX397364">
    <property type="protein sequence ID" value="ANZ48248.1"/>
    <property type="molecule type" value="Genomic_DNA"/>
</dbReference>
<sequence>MPISKEREDAYLKSLGINRADAETPGGFLTTLCKIRERTEPVNPVEEYVVAHDGVVDQWFIPPEHFISLNKGEQYGSDMIASIAFGYRYGGVQLVGDSFMFEQVLNGEPLTELPRDWIDKLPGWTVEYPITFIRQDETKEQMSQFLSRRRVKGKDCLVLSMFLASRDDTMKIEVVEIIDAGNGFVSFGPVYGELTEGVLRFLTAGLFMCSLIPHHPAPQVYTKSKKKKTVTNYHIQPRSKPVVVSTLKEQENYLREYGTSTEGLRVSSRKAHMRVAHWQSFWTGPRNSERKKIVKWIPPTFVRGFVAV</sequence>
<evidence type="ECO:0000313" key="1">
    <source>
        <dbReference type="EMBL" id="ANZ48248.1"/>
    </source>
</evidence>
<keyword evidence="2" id="KW-1185">Reference proteome</keyword>
<reference evidence="1" key="1">
    <citation type="submission" date="2016-06" db="EMBL/GenBank/DDBJ databases">
        <authorList>
            <person name="Berg J.A."/>
            <person name="Hyde J.R."/>
            <person name="Breakwell D.P."/>
            <person name="Hope S."/>
            <person name="Grose J.H."/>
        </authorList>
    </citation>
    <scope>NUCLEOTIDE SEQUENCE [LARGE SCALE GENOMIC DNA]</scope>
</reference>
<accession>A0A1B2IAE9</accession>
<protein>
    <submittedName>
        <fullName evidence="1">Uncharacterized protein</fullName>
    </submittedName>
</protein>